<reference evidence="2 3" key="1">
    <citation type="submission" date="2018-11" db="EMBL/GenBank/DDBJ databases">
        <title>Genomic Encyclopedia of Type Strains, Phase IV (KMG-IV): sequencing the most valuable type-strain genomes for metagenomic binning, comparative biology and taxonomic classification.</title>
        <authorList>
            <person name="Goeker M."/>
        </authorList>
    </citation>
    <scope>NUCLEOTIDE SEQUENCE [LARGE SCALE GENOMIC DNA]</scope>
    <source>
        <strain evidence="2 3">DSM 26537</strain>
    </source>
</reference>
<keyword evidence="3" id="KW-1185">Reference proteome</keyword>
<dbReference type="PROSITE" id="PS51832">
    <property type="entry name" value="HD_GYP"/>
    <property type="match status" value="2"/>
</dbReference>
<dbReference type="CDD" id="cd00077">
    <property type="entry name" value="HDc"/>
    <property type="match status" value="2"/>
</dbReference>
<evidence type="ECO:0000313" key="3">
    <source>
        <dbReference type="Proteomes" id="UP000273083"/>
    </source>
</evidence>
<dbReference type="PANTHER" id="PTHR43155">
    <property type="entry name" value="CYCLIC DI-GMP PHOSPHODIESTERASE PA4108-RELATED"/>
    <property type="match status" value="1"/>
</dbReference>
<evidence type="ECO:0000259" key="1">
    <source>
        <dbReference type="PROSITE" id="PS51832"/>
    </source>
</evidence>
<dbReference type="EMBL" id="RJVG01000012">
    <property type="protein sequence ID" value="ROR23960.1"/>
    <property type="molecule type" value="Genomic_DNA"/>
</dbReference>
<dbReference type="SMART" id="SM00471">
    <property type="entry name" value="HDc"/>
    <property type="match status" value="2"/>
</dbReference>
<dbReference type="Gene3D" id="1.10.3210.10">
    <property type="entry name" value="Hypothetical protein af1432"/>
    <property type="match status" value="2"/>
</dbReference>
<feature type="domain" description="HD-GYP" evidence="1">
    <location>
        <begin position="30"/>
        <end position="224"/>
    </location>
</feature>
<dbReference type="PANTHER" id="PTHR43155:SF1">
    <property type="entry name" value="3'3'-CGAMP-SPECIFIC PHOSPHODIESTERASE 1"/>
    <property type="match status" value="1"/>
</dbReference>
<dbReference type="OrthoDB" id="9804747at2"/>
<evidence type="ECO:0000313" key="2">
    <source>
        <dbReference type="EMBL" id="ROR23960.1"/>
    </source>
</evidence>
<gene>
    <name evidence="2" type="ORF">EDD66_11291</name>
</gene>
<dbReference type="Pfam" id="PF13487">
    <property type="entry name" value="HD_5"/>
    <property type="match status" value="2"/>
</dbReference>
<organism evidence="2 3">
    <name type="scientific">Mobilisporobacter senegalensis</name>
    <dbReference type="NCBI Taxonomy" id="1329262"/>
    <lineage>
        <taxon>Bacteria</taxon>
        <taxon>Bacillati</taxon>
        <taxon>Bacillota</taxon>
        <taxon>Clostridia</taxon>
        <taxon>Lachnospirales</taxon>
        <taxon>Lachnospiraceae</taxon>
        <taxon>Mobilisporobacter</taxon>
    </lineage>
</organism>
<sequence length="438" mass="49762">MTGIYNDIYYLRMVKMIQKARKKKSMEICLNDLLYAVSYALDCVEHELIGATIYHAKRVAYLSVQTGRVLGLNEQELLNLAACAVLHDNALTEYIQSEYLNGTDVVSYKEQITLGAHCSMGEDNISQMPFYSQVKDVILYHHERADGNGPFGRITEQTPLLARLIHLADNIDVEFDLNSVSRLKYEKVCNYLTKNIGILFDEIVAKAFIGAFPLEKMQQLQGENIEPLLHNCLPVIKIKYTDKELIGLSTIFAKITDYKSRLTSKHSLEIARKAKKMGRFYGYGKEEQAKLYFAGALHDIGKLIVDTDILEKPGKLTEEEYLHVQNHAYATYQILHSIEGLEDITSWASMHHEKLDGSGYPFGKTVEELGHNERLMACLDIYQALVEARSYKNGMPHKKAMKILYKMAADGKLDERIVYDIDECFGQYTINLTAGSIQ</sequence>
<feature type="domain" description="HD-GYP" evidence="1">
    <location>
        <begin position="241"/>
        <end position="436"/>
    </location>
</feature>
<dbReference type="InterPro" id="IPR003607">
    <property type="entry name" value="HD/PDEase_dom"/>
</dbReference>
<dbReference type="Proteomes" id="UP000273083">
    <property type="component" value="Unassembled WGS sequence"/>
</dbReference>
<comment type="caution">
    <text evidence="2">The sequence shown here is derived from an EMBL/GenBank/DDBJ whole genome shotgun (WGS) entry which is preliminary data.</text>
</comment>
<protein>
    <submittedName>
        <fullName evidence="2">HD domain-containing protein</fullName>
    </submittedName>
</protein>
<proteinExistence type="predicted"/>
<dbReference type="AlphaFoldDB" id="A0A3N1XB20"/>
<dbReference type="SUPFAM" id="SSF109604">
    <property type="entry name" value="HD-domain/PDEase-like"/>
    <property type="match status" value="2"/>
</dbReference>
<accession>A0A3N1XB20</accession>
<name>A0A3N1XB20_9FIRM</name>
<dbReference type="InterPro" id="IPR037522">
    <property type="entry name" value="HD_GYP_dom"/>
</dbReference>